<accession>A0A060SCV2</accession>
<sequence>MEHYERSIRAVGAASGYSTEHPERLHIDFAKLAYSSSNKQSTYLKQMTRWLDRDEAVHCFAAYVNWKQSLDTSSAVPQHESTAGPAAQADAPPSQASNITGMLTGINQFELEGNPDSDLDLGSDSEESDAWAQGYRVAKKLAFQSLTVEKIPIRLPSLPPLHHLSHISAYKQVKIRLPLVSQVSPLRPVDIIRASRAYRHPNGLIIPASLSTVLARDPGQPVTTMRLLHTKPLQGIRVACMRLIFNLPVLYDATQYDVKEPLAYVEWFTPFRQMPDDVTGMYVVSASTHQH</sequence>
<dbReference type="STRING" id="5643.A0A060SCV2"/>
<dbReference type="AlphaFoldDB" id="A0A060SCV2"/>
<evidence type="ECO:0000313" key="2">
    <source>
        <dbReference type="Proteomes" id="UP000029665"/>
    </source>
</evidence>
<dbReference type="OrthoDB" id="3244185at2759"/>
<dbReference type="Proteomes" id="UP000029665">
    <property type="component" value="Unassembled WGS sequence"/>
</dbReference>
<comment type="caution">
    <text evidence="1">The sequence shown here is derived from an EMBL/GenBank/DDBJ whole genome shotgun (WGS) entry which is preliminary data.</text>
</comment>
<name>A0A060SCV2_PYCCI</name>
<keyword evidence="2" id="KW-1185">Reference proteome</keyword>
<reference evidence="1" key="1">
    <citation type="submission" date="2014-01" db="EMBL/GenBank/DDBJ databases">
        <title>The genome of the white-rot fungus Pycnoporus cinnabarinus: a basidiomycete model with a versatile arsenal for lignocellulosic biomass breakdown.</title>
        <authorList>
            <person name="Levasseur A."/>
            <person name="Lomascolo A."/>
            <person name="Ruiz-Duenas F.J."/>
            <person name="Uzan E."/>
            <person name="Piumi F."/>
            <person name="Kues U."/>
            <person name="Ram A.F.J."/>
            <person name="Murat C."/>
            <person name="Haon M."/>
            <person name="Benoit I."/>
            <person name="Arfi Y."/>
            <person name="Chevret D."/>
            <person name="Drula E."/>
            <person name="Kwon M.J."/>
            <person name="Gouret P."/>
            <person name="Lesage-Meessen L."/>
            <person name="Lombard V."/>
            <person name="Mariette J."/>
            <person name="Noirot C."/>
            <person name="Park J."/>
            <person name="Patyshakuliyeva A."/>
            <person name="Wieneger R.A.B."/>
            <person name="Wosten H.A.B."/>
            <person name="Martin F."/>
            <person name="Coutinho P.M."/>
            <person name="de Vries R."/>
            <person name="Martinez A.T."/>
            <person name="Klopp C."/>
            <person name="Pontarotti P."/>
            <person name="Henrissat B."/>
            <person name="Record E."/>
        </authorList>
    </citation>
    <scope>NUCLEOTIDE SEQUENCE [LARGE SCALE GENOMIC DNA]</scope>
    <source>
        <strain evidence="1">BRFM137</strain>
    </source>
</reference>
<dbReference type="EMBL" id="CCBP010000110">
    <property type="protein sequence ID" value="CDO72061.1"/>
    <property type="molecule type" value="Genomic_DNA"/>
</dbReference>
<protein>
    <submittedName>
        <fullName evidence="1">Uncharacterized protein</fullName>
    </submittedName>
</protein>
<organism evidence="1 2">
    <name type="scientific">Pycnoporus cinnabarinus</name>
    <name type="common">Cinnabar-red polypore</name>
    <name type="synonym">Trametes cinnabarina</name>
    <dbReference type="NCBI Taxonomy" id="5643"/>
    <lineage>
        <taxon>Eukaryota</taxon>
        <taxon>Fungi</taxon>
        <taxon>Dikarya</taxon>
        <taxon>Basidiomycota</taxon>
        <taxon>Agaricomycotina</taxon>
        <taxon>Agaricomycetes</taxon>
        <taxon>Polyporales</taxon>
        <taxon>Polyporaceae</taxon>
        <taxon>Trametes</taxon>
    </lineage>
</organism>
<proteinExistence type="predicted"/>
<gene>
    <name evidence="1" type="ORF">BN946_scf184962.g4</name>
</gene>
<evidence type="ECO:0000313" key="1">
    <source>
        <dbReference type="EMBL" id="CDO72061.1"/>
    </source>
</evidence>
<dbReference type="HOGENOM" id="CLU_006344_0_2_1"/>